<evidence type="ECO:0000313" key="1">
    <source>
        <dbReference type="EMBL" id="RAK85267.1"/>
    </source>
</evidence>
<keyword evidence="2" id="KW-1185">Reference proteome</keyword>
<reference evidence="1" key="1">
    <citation type="submission" date="2018-02" db="EMBL/GenBank/DDBJ databases">
        <title>The genomes of Aspergillus section Nigri reveals drivers in fungal speciation.</title>
        <authorList>
            <consortium name="DOE Joint Genome Institute"/>
            <person name="Vesth T.C."/>
            <person name="Nybo J."/>
            <person name="Theobald S."/>
            <person name="Brandl J."/>
            <person name="Frisvad J.C."/>
            <person name="Nielsen K.F."/>
            <person name="Lyhne E.K."/>
            <person name="Kogle M.E."/>
            <person name="Kuo A."/>
            <person name="Riley R."/>
            <person name="Clum A."/>
            <person name="Nolan M."/>
            <person name="Lipzen A."/>
            <person name="Salamov A."/>
            <person name="Henrissat B."/>
            <person name="Wiebenga A."/>
            <person name="De vries R.P."/>
            <person name="Grigoriev I.V."/>
            <person name="Mortensen U.H."/>
            <person name="Andersen M.R."/>
            <person name="Baker S.E."/>
        </authorList>
    </citation>
    <scope>NUCLEOTIDE SEQUENCE</scope>
    <source>
        <strain evidence="1">CBS 115574</strain>
    </source>
</reference>
<name>A0ACD1I6A3_9EURO</name>
<sequence length="108" mass="12347">MSRLYLAIVVPLVFRDRFVRSLPSFRAFSIVPFVIQLSFGDQASFHVLFVPFSPSHRVLCLGSRDMPPREVRVLRGRPVKARYLFCMHFLRTVNGNFDAADGVPYDVG</sequence>
<evidence type="ECO:0000313" key="2">
    <source>
        <dbReference type="Proteomes" id="UP000249748"/>
    </source>
</evidence>
<accession>A0ACD1I6A3</accession>
<organism evidence="1 2">
    <name type="scientific">Aspergillus costaricaensis CBS 115574</name>
    <dbReference type="NCBI Taxonomy" id="1448317"/>
    <lineage>
        <taxon>Eukaryota</taxon>
        <taxon>Fungi</taxon>
        <taxon>Dikarya</taxon>
        <taxon>Ascomycota</taxon>
        <taxon>Pezizomycotina</taxon>
        <taxon>Eurotiomycetes</taxon>
        <taxon>Eurotiomycetidae</taxon>
        <taxon>Eurotiales</taxon>
        <taxon>Aspergillaceae</taxon>
        <taxon>Aspergillus</taxon>
        <taxon>Aspergillus subgen. Circumdati</taxon>
    </lineage>
</organism>
<dbReference type="Proteomes" id="UP000249748">
    <property type="component" value="Unassembled WGS sequence"/>
</dbReference>
<protein>
    <submittedName>
        <fullName evidence="1">Uncharacterized protein</fullName>
    </submittedName>
</protein>
<dbReference type="EMBL" id="KZ824567">
    <property type="protein sequence ID" value="RAK85267.1"/>
    <property type="molecule type" value="Genomic_DNA"/>
</dbReference>
<proteinExistence type="predicted"/>
<gene>
    <name evidence="1" type="ORF">BO79DRAFT_258546</name>
</gene>